<keyword evidence="5 8" id="KW-0472">Membrane</keyword>
<organism evidence="10 11">
    <name type="scientific">Clupea harengus</name>
    <name type="common">Atlantic herring</name>
    <dbReference type="NCBI Taxonomy" id="7950"/>
    <lineage>
        <taxon>Eukaryota</taxon>
        <taxon>Metazoa</taxon>
        <taxon>Chordata</taxon>
        <taxon>Craniata</taxon>
        <taxon>Vertebrata</taxon>
        <taxon>Euteleostomi</taxon>
        <taxon>Actinopterygii</taxon>
        <taxon>Neopterygii</taxon>
        <taxon>Teleostei</taxon>
        <taxon>Clupei</taxon>
        <taxon>Clupeiformes</taxon>
        <taxon>Clupeoidei</taxon>
        <taxon>Clupeidae</taxon>
        <taxon>Clupea</taxon>
    </lineage>
</organism>
<keyword evidence="3" id="KW-0732">Signal</keyword>
<reference evidence="11" key="1">
    <citation type="submission" date="2025-08" db="UniProtKB">
        <authorList>
            <consortium name="RefSeq"/>
        </authorList>
    </citation>
    <scope>IDENTIFICATION</scope>
</reference>
<dbReference type="PROSITE" id="PS50835">
    <property type="entry name" value="IG_LIKE"/>
    <property type="match status" value="1"/>
</dbReference>
<feature type="transmembrane region" description="Helical" evidence="8">
    <location>
        <begin position="9"/>
        <end position="31"/>
    </location>
</feature>
<dbReference type="Proteomes" id="UP000515152">
    <property type="component" value="Chromosome 18"/>
</dbReference>
<dbReference type="RefSeq" id="XP_031441413.1">
    <property type="nucleotide sequence ID" value="XM_031585553.2"/>
</dbReference>
<dbReference type="InterPro" id="IPR003598">
    <property type="entry name" value="Ig_sub2"/>
</dbReference>
<dbReference type="KEGG" id="char:116224752"/>
<accession>A0A6P8GRY6</accession>
<evidence type="ECO:0000256" key="8">
    <source>
        <dbReference type="SAM" id="Phobius"/>
    </source>
</evidence>
<keyword evidence="7" id="KW-0325">Glycoprotein</keyword>
<keyword evidence="8" id="KW-0812">Transmembrane</keyword>
<keyword evidence="2" id="KW-1003">Cell membrane</keyword>
<feature type="transmembrane region" description="Helical" evidence="8">
    <location>
        <begin position="182"/>
        <end position="204"/>
    </location>
</feature>
<dbReference type="GeneID" id="116224752"/>
<evidence type="ECO:0000313" key="11">
    <source>
        <dbReference type="RefSeq" id="XP_031441413.1"/>
    </source>
</evidence>
<dbReference type="SMART" id="SM00409">
    <property type="entry name" value="IG"/>
    <property type="match status" value="1"/>
</dbReference>
<evidence type="ECO:0000259" key="9">
    <source>
        <dbReference type="PROSITE" id="PS50835"/>
    </source>
</evidence>
<dbReference type="InterPro" id="IPR013783">
    <property type="entry name" value="Ig-like_fold"/>
</dbReference>
<dbReference type="PANTHER" id="PTHR19433:SF111">
    <property type="entry name" value="T CELL RECEPTOR ALPHA VARIABLE 4"/>
    <property type="match status" value="1"/>
</dbReference>
<dbReference type="InterPro" id="IPR003599">
    <property type="entry name" value="Ig_sub"/>
</dbReference>
<dbReference type="OrthoDB" id="9932608at2759"/>
<keyword evidence="4" id="KW-0391">Immunity</keyword>
<dbReference type="SMART" id="SM00406">
    <property type="entry name" value="IGv"/>
    <property type="match status" value="1"/>
</dbReference>
<evidence type="ECO:0000256" key="4">
    <source>
        <dbReference type="ARBA" id="ARBA00022859"/>
    </source>
</evidence>
<evidence type="ECO:0000313" key="10">
    <source>
        <dbReference type="Proteomes" id="UP000515152"/>
    </source>
</evidence>
<feature type="domain" description="Ig-like" evidence="9">
    <location>
        <begin position="19"/>
        <end position="135"/>
    </location>
</feature>
<keyword evidence="8" id="KW-1133">Transmembrane helix</keyword>
<evidence type="ECO:0000256" key="2">
    <source>
        <dbReference type="ARBA" id="ARBA00022475"/>
    </source>
</evidence>
<dbReference type="GO" id="GO:0005886">
    <property type="term" value="C:plasma membrane"/>
    <property type="evidence" value="ECO:0007669"/>
    <property type="project" value="UniProtKB-SubCell"/>
</dbReference>
<dbReference type="Pfam" id="PF07686">
    <property type="entry name" value="V-set"/>
    <property type="match status" value="1"/>
</dbReference>
<dbReference type="InterPro" id="IPR013106">
    <property type="entry name" value="Ig_V-set"/>
</dbReference>
<protein>
    <submittedName>
        <fullName evidence="11">Uncharacterized protein LOC116224752</fullName>
    </submittedName>
</protein>
<dbReference type="GO" id="GO:0009617">
    <property type="term" value="P:response to bacterium"/>
    <property type="evidence" value="ECO:0007669"/>
    <property type="project" value="TreeGrafter"/>
</dbReference>
<dbReference type="InterPro" id="IPR007110">
    <property type="entry name" value="Ig-like_dom"/>
</dbReference>
<gene>
    <name evidence="11" type="primary">LOC116224752</name>
</gene>
<dbReference type="SMART" id="SM00408">
    <property type="entry name" value="IGc2"/>
    <property type="match status" value="1"/>
</dbReference>
<dbReference type="Gene3D" id="2.60.40.10">
    <property type="entry name" value="Immunoglobulins"/>
    <property type="match status" value="1"/>
</dbReference>
<dbReference type="SUPFAM" id="SSF48726">
    <property type="entry name" value="Immunoglobulin"/>
    <property type="match status" value="1"/>
</dbReference>
<dbReference type="AlphaFoldDB" id="A0A6P8GRY6"/>
<keyword evidence="6" id="KW-1015">Disulfide bond</keyword>
<comment type="subcellular location">
    <subcellularLocation>
        <location evidence="1">Cell membrane</location>
    </subcellularLocation>
</comment>
<sequence length="274" mass="30675">MAKDSSSDLILYMMGVLVAVFSMSMSTSVVVREGQSVQLNCSHSSVEETGFTTITWLRQTNQSAPVSILSIHCRTVTVNRQRNETYRLQHLNGFNSKHMNGTMNNTTSTLEIRDVNVSDSGLYYCRTQPKEHMIYHNATYLTITGNHHLSFYHHLSISASMRLSPEPSETVEDGQFCSGVCVAVVLVLGVLSAVLNLVLFIVILTKRRAALRQNTDPGNLTASPPEQESDVLKYSALSFTEGEKRRRTLHRESTDTCVLYFATRLTPKLDNKLH</sequence>
<dbReference type="InterPro" id="IPR052051">
    <property type="entry name" value="TCR_complex_component"/>
</dbReference>
<evidence type="ECO:0000256" key="6">
    <source>
        <dbReference type="ARBA" id="ARBA00023157"/>
    </source>
</evidence>
<keyword evidence="10" id="KW-1185">Reference proteome</keyword>
<evidence type="ECO:0000256" key="7">
    <source>
        <dbReference type="ARBA" id="ARBA00023180"/>
    </source>
</evidence>
<name>A0A6P8GRY6_CLUHA</name>
<proteinExistence type="predicted"/>
<dbReference type="InterPro" id="IPR036179">
    <property type="entry name" value="Ig-like_dom_sf"/>
</dbReference>
<evidence type="ECO:0000256" key="3">
    <source>
        <dbReference type="ARBA" id="ARBA00022729"/>
    </source>
</evidence>
<evidence type="ECO:0000256" key="5">
    <source>
        <dbReference type="ARBA" id="ARBA00023136"/>
    </source>
</evidence>
<dbReference type="GO" id="GO:0002376">
    <property type="term" value="P:immune system process"/>
    <property type="evidence" value="ECO:0007669"/>
    <property type="project" value="UniProtKB-KW"/>
</dbReference>
<evidence type="ECO:0000256" key="1">
    <source>
        <dbReference type="ARBA" id="ARBA00004236"/>
    </source>
</evidence>
<dbReference type="PANTHER" id="PTHR19433">
    <property type="entry name" value="T-CELL RECEPTOR ALPHA CHAIN V REGION-RELATED"/>
    <property type="match status" value="1"/>
</dbReference>